<comment type="caution">
    <text evidence="2">The sequence shown here is derived from an EMBL/GenBank/DDBJ whole genome shotgun (WGS) entry which is preliminary data.</text>
</comment>
<gene>
    <name evidence="2" type="ORF">S06H3_12797</name>
</gene>
<protein>
    <recommendedName>
        <fullName evidence="1">Calcineurin-like phosphoesterase domain-containing protein</fullName>
    </recommendedName>
</protein>
<dbReference type="Pfam" id="PF00149">
    <property type="entry name" value="Metallophos"/>
    <property type="match status" value="1"/>
</dbReference>
<sequence>MEKEFVTLKVNWLIGTILFTAALLIQTTAGAVEFTVTADPREFAVKYERVLSAIVSGPGVGDFHVDCGDISGDDLDPPSNIRSVIDSVFGLSAIWFPVIGNHEAESSDDMHWLRDEYHNANGSSDRQPLSYWIDVAGPTNAEETCYSWDWDNAHFIVLNEYYNGTDDSSHDGDIWFVDDAVYDPVTNPDLCHWLKADLEANDKPFVFVLGHEPAYPQNRHLDDSLNKYEDNRNRFWQLLNDHNVSAYICGHTHF</sequence>
<dbReference type="EMBL" id="BARV01006249">
    <property type="protein sequence ID" value="GAI10217.1"/>
    <property type="molecule type" value="Genomic_DNA"/>
</dbReference>
<reference evidence="2" key="1">
    <citation type="journal article" date="2014" name="Front. Microbiol.">
        <title>High frequency of phylogenetically diverse reductive dehalogenase-homologous genes in deep subseafloor sedimentary metagenomes.</title>
        <authorList>
            <person name="Kawai M."/>
            <person name="Futagami T."/>
            <person name="Toyoda A."/>
            <person name="Takaki Y."/>
            <person name="Nishi S."/>
            <person name="Hori S."/>
            <person name="Arai W."/>
            <person name="Tsubouchi T."/>
            <person name="Morono Y."/>
            <person name="Uchiyama I."/>
            <person name="Ito T."/>
            <person name="Fujiyama A."/>
            <person name="Inagaki F."/>
            <person name="Takami H."/>
        </authorList>
    </citation>
    <scope>NUCLEOTIDE SEQUENCE</scope>
    <source>
        <strain evidence="2">Expedition CK06-06</strain>
    </source>
</reference>
<accession>X1KT05</accession>
<dbReference type="GO" id="GO:0016787">
    <property type="term" value="F:hydrolase activity"/>
    <property type="evidence" value="ECO:0007669"/>
    <property type="project" value="InterPro"/>
</dbReference>
<organism evidence="2">
    <name type="scientific">marine sediment metagenome</name>
    <dbReference type="NCBI Taxonomy" id="412755"/>
    <lineage>
        <taxon>unclassified sequences</taxon>
        <taxon>metagenomes</taxon>
        <taxon>ecological metagenomes</taxon>
    </lineage>
</organism>
<dbReference type="InterPro" id="IPR029052">
    <property type="entry name" value="Metallo-depent_PP-like"/>
</dbReference>
<evidence type="ECO:0000259" key="1">
    <source>
        <dbReference type="Pfam" id="PF00149"/>
    </source>
</evidence>
<feature type="domain" description="Calcineurin-like phosphoesterase" evidence="1">
    <location>
        <begin position="46"/>
        <end position="253"/>
    </location>
</feature>
<evidence type="ECO:0000313" key="2">
    <source>
        <dbReference type="EMBL" id="GAI10217.1"/>
    </source>
</evidence>
<dbReference type="InterPro" id="IPR004843">
    <property type="entry name" value="Calcineurin-like_PHP"/>
</dbReference>
<dbReference type="AlphaFoldDB" id="X1KT05"/>
<dbReference type="PANTHER" id="PTHR45867:SF3">
    <property type="entry name" value="ACID PHOSPHATASE TYPE 7"/>
    <property type="match status" value="1"/>
</dbReference>
<dbReference type="SUPFAM" id="SSF56300">
    <property type="entry name" value="Metallo-dependent phosphatases"/>
    <property type="match status" value="1"/>
</dbReference>
<dbReference type="Gene3D" id="3.60.21.10">
    <property type="match status" value="1"/>
</dbReference>
<proteinExistence type="predicted"/>
<name>X1KT05_9ZZZZ</name>
<dbReference type="PANTHER" id="PTHR45867">
    <property type="entry name" value="PURPLE ACID PHOSPHATASE"/>
    <property type="match status" value="1"/>
</dbReference>